<feature type="domain" description="Nucleotidyl transferase" evidence="1">
    <location>
        <begin position="71"/>
        <end position="172"/>
    </location>
</feature>
<protein>
    <submittedName>
        <fullName evidence="2">Mannose-1-phosphate guanylyltransferase and mannose-6-phosphate isomerase-related protein</fullName>
    </submittedName>
</protein>
<dbReference type="InterPro" id="IPR005835">
    <property type="entry name" value="NTP_transferase_dom"/>
</dbReference>
<dbReference type="InterPro" id="IPR013321">
    <property type="entry name" value="Arc_rbn_hlx_hlx"/>
</dbReference>
<accession>A0A837IN47</accession>
<dbReference type="SUPFAM" id="SSF53448">
    <property type="entry name" value="Nucleotide-diphospho-sugar transferases"/>
    <property type="match status" value="1"/>
</dbReference>
<dbReference type="CDD" id="cd04181">
    <property type="entry name" value="NTP_transferase"/>
    <property type="match status" value="1"/>
</dbReference>
<dbReference type="InterPro" id="IPR050486">
    <property type="entry name" value="Mannose-1P_guanyltransferase"/>
</dbReference>
<dbReference type="EMBL" id="LCPH01000001">
    <property type="protein sequence ID" value="KKU93528.1"/>
    <property type="molecule type" value="Genomic_DNA"/>
</dbReference>
<name>A0A837IN47_9BACT</name>
<gene>
    <name evidence="2" type="ORF">UY25_C0001G0021</name>
</gene>
<evidence type="ECO:0000313" key="3">
    <source>
        <dbReference type="Proteomes" id="UP000034462"/>
    </source>
</evidence>
<dbReference type="AlphaFoldDB" id="A0A837IN47"/>
<reference evidence="2 3" key="1">
    <citation type="journal article" date="2015" name="Nature">
        <title>rRNA introns, odd ribosomes, and small enigmatic genomes across a large radiation of phyla.</title>
        <authorList>
            <person name="Brown C.T."/>
            <person name="Hug L.A."/>
            <person name="Thomas B.C."/>
            <person name="Sharon I."/>
            <person name="Castelle C.J."/>
            <person name="Singh A."/>
            <person name="Wilkins M.J."/>
            <person name="Williams K.H."/>
            <person name="Banfield J.F."/>
        </authorList>
    </citation>
    <scope>NUCLEOTIDE SEQUENCE [LARGE SCALE GENOMIC DNA]</scope>
</reference>
<dbReference type="InterPro" id="IPR029044">
    <property type="entry name" value="Nucleotide-diphossugar_trans"/>
</dbReference>
<evidence type="ECO:0000313" key="2">
    <source>
        <dbReference type="EMBL" id="KKU93528.1"/>
    </source>
</evidence>
<sequence>MMLDIMTRSKIAITIKDDLLKRLDRAIDGKTIRNRSHAIEYFLDQELFSKAETALLIAGHKDFSCSTLFERKSVLEHHLELLQAHGVKNAILLLHESEQEAQRIAGDGSEYGLRITYLRQGKEQTGTAHALVQAKKFIGEDLFFVFYCHVVAEIDLADFVLYHRETDGIATVALSFTEKPKETEGASRVISAGIFCMGPEIFEYIPKEKAASLERDVFPKLAQEGKLGGYMFEGKWCNVRNQICFPSKRKK</sequence>
<dbReference type="Pfam" id="PF00483">
    <property type="entry name" value="NTP_transferase"/>
    <property type="match status" value="2"/>
</dbReference>
<dbReference type="Gene3D" id="3.90.550.10">
    <property type="entry name" value="Spore Coat Polysaccharide Biosynthesis Protein SpsA, Chain A"/>
    <property type="match status" value="1"/>
</dbReference>
<dbReference type="GO" id="GO:0006355">
    <property type="term" value="P:regulation of DNA-templated transcription"/>
    <property type="evidence" value="ECO:0007669"/>
    <property type="project" value="InterPro"/>
</dbReference>
<dbReference type="PANTHER" id="PTHR22572">
    <property type="entry name" value="SUGAR-1-PHOSPHATE GUANYL TRANSFERASE"/>
    <property type="match status" value="1"/>
</dbReference>
<proteinExistence type="predicted"/>
<keyword evidence="2" id="KW-0808">Transferase</keyword>
<keyword evidence="2" id="KW-0413">Isomerase</keyword>
<dbReference type="Gene3D" id="1.10.1220.10">
    <property type="entry name" value="Met repressor-like"/>
    <property type="match status" value="1"/>
</dbReference>
<keyword evidence="2" id="KW-0548">Nucleotidyltransferase</keyword>
<dbReference type="GO" id="GO:0016779">
    <property type="term" value="F:nucleotidyltransferase activity"/>
    <property type="evidence" value="ECO:0007669"/>
    <property type="project" value="UniProtKB-KW"/>
</dbReference>
<dbReference type="CDD" id="cd22231">
    <property type="entry name" value="RHH_NikR_HicB-like"/>
    <property type="match status" value="1"/>
</dbReference>
<organism evidence="2 3">
    <name type="scientific">Candidatus Yanofskybacteria bacterium GW2011_GWC1_48_11</name>
    <dbReference type="NCBI Taxonomy" id="1619027"/>
    <lineage>
        <taxon>Bacteria</taxon>
        <taxon>Candidatus Yanofskyibacteriota</taxon>
    </lineage>
</organism>
<feature type="domain" description="Nucleotidyl transferase" evidence="1">
    <location>
        <begin position="174"/>
        <end position="238"/>
    </location>
</feature>
<evidence type="ECO:0000259" key="1">
    <source>
        <dbReference type="Pfam" id="PF00483"/>
    </source>
</evidence>
<comment type="caution">
    <text evidence="2">The sequence shown here is derived from an EMBL/GenBank/DDBJ whole genome shotgun (WGS) entry which is preliminary data.</text>
</comment>
<dbReference type="GO" id="GO:0016853">
    <property type="term" value="F:isomerase activity"/>
    <property type="evidence" value="ECO:0007669"/>
    <property type="project" value="UniProtKB-KW"/>
</dbReference>
<dbReference type="Proteomes" id="UP000034462">
    <property type="component" value="Unassembled WGS sequence"/>
</dbReference>